<name>A0ACB7SQ68_HYAAI</name>
<dbReference type="Proteomes" id="UP000821845">
    <property type="component" value="Chromosome 3"/>
</dbReference>
<evidence type="ECO:0000313" key="1">
    <source>
        <dbReference type="EMBL" id="KAH6936096.1"/>
    </source>
</evidence>
<sequence>MLRGKTARLRTSPPSTSTSPVRIGVVDGRSPAQRALGKGSQPPSPPPLPSVTNLSPMPVTQSSSCGTTFFFFFGCAGSISAGSNASSGTGFFLFSSHAPRGCIHLSGRQQEKSIAPPLLLLKAASGAHGPAEPVSYSAGPVGFAGAVGFGGPPSRYAVGPPHVVRPDRTKKPSPRRGRPRQIASLSLPLARARTHSDMLLARPEGLLPGEDARFWSAVGTDGRWNQRTSQSPGHSHTRTREPVERLPFPFCSRDALLFPATFDAMGEISKSAIACKTLFCFILILPSCNSQRRQDF</sequence>
<keyword evidence="2" id="KW-1185">Reference proteome</keyword>
<evidence type="ECO:0000313" key="2">
    <source>
        <dbReference type="Proteomes" id="UP000821845"/>
    </source>
</evidence>
<proteinExistence type="predicted"/>
<organism evidence="1 2">
    <name type="scientific">Hyalomma asiaticum</name>
    <name type="common">Tick</name>
    <dbReference type="NCBI Taxonomy" id="266040"/>
    <lineage>
        <taxon>Eukaryota</taxon>
        <taxon>Metazoa</taxon>
        <taxon>Ecdysozoa</taxon>
        <taxon>Arthropoda</taxon>
        <taxon>Chelicerata</taxon>
        <taxon>Arachnida</taxon>
        <taxon>Acari</taxon>
        <taxon>Parasitiformes</taxon>
        <taxon>Ixodida</taxon>
        <taxon>Ixodoidea</taxon>
        <taxon>Ixodidae</taxon>
        <taxon>Hyalomminae</taxon>
        <taxon>Hyalomma</taxon>
    </lineage>
</organism>
<dbReference type="EMBL" id="CM023483">
    <property type="protein sequence ID" value="KAH6936096.1"/>
    <property type="molecule type" value="Genomic_DNA"/>
</dbReference>
<gene>
    <name evidence="1" type="ORF">HPB50_013370</name>
</gene>
<protein>
    <submittedName>
        <fullName evidence="1">Uncharacterized protein</fullName>
    </submittedName>
</protein>
<accession>A0ACB7SQ68</accession>
<reference evidence="1" key="1">
    <citation type="submission" date="2020-05" db="EMBL/GenBank/DDBJ databases">
        <title>Large-scale comparative analyses of tick genomes elucidate their genetic diversity and vector capacities.</title>
        <authorList>
            <person name="Jia N."/>
            <person name="Wang J."/>
            <person name="Shi W."/>
            <person name="Du L."/>
            <person name="Sun Y."/>
            <person name="Zhan W."/>
            <person name="Jiang J."/>
            <person name="Wang Q."/>
            <person name="Zhang B."/>
            <person name="Ji P."/>
            <person name="Sakyi L.B."/>
            <person name="Cui X."/>
            <person name="Yuan T."/>
            <person name="Jiang B."/>
            <person name="Yang W."/>
            <person name="Lam T.T.-Y."/>
            <person name="Chang Q."/>
            <person name="Ding S."/>
            <person name="Wang X."/>
            <person name="Zhu J."/>
            <person name="Ruan X."/>
            <person name="Zhao L."/>
            <person name="Wei J."/>
            <person name="Que T."/>
            <person name="Du C."/>
            <person name="Cheng J."/>
            <person name="Dai P."/>
            <person name="Han X."/>
            <person name="Huang E."/>
            <person name="Gao Y."/>
            <person name="Liu J."/>
            <person name="Shao H."/>
            <person name="Ye R."/>
            <person name="Li L."/>
            <person name="Wei W."/>
            <person name="Wang X."/>
            <person name="Wang C."/>
            <person name="Yang T."/>
            <person name="Huo Q."/>
            <person name="Li W."/>
            <person name="Guo W."/>
            <person name="Chen H."/>
            <person name="Zhou L."/>
            <person name="Ni X."/>
            <person name="Tian J."/>
            <person name="Zhou Y."/>
            <person name="Sheng Y."/>
            <person name="Liu T."/>
            <person name="Pan Y."/>
            <person name="Xia L."/>
            <person name="Li J."/>
            <person name="Zhao F."/>
            <person name="Cao W."/>
        </authorList>
    </citation>
    <scope>NUCLEOTIDE SEQUENCE</scope>
    <source>
        <strain evidence="1">Hyas-2018</strain>
    </source>
</reference>
<comment type="caution">
    <text evidence="1">The sequence shown here is derived from an EMBL/GenBank/DDBJ whole genome shotgun (WGS) entry which is preliminary data.</text>
</comment>